<dbReference type="PROSITE" id="PS51257">
    <property type="entry name" value="PROKAR_LIPOPROTEIN"/>
    <property type="match status" value="1"/>
</dbReference>
<accession>A0A378IN94</accession>
<gene>
    <name evidence="2" type="ORF">NCTC12438_03333</name>
</gene>
<evidence type="ECO:0000313" key="3">
    <source>
        <dbReference type="Proteomes" id="UP000255316"/>
    </source>
</evidence>
<reference evidence="2 3" key="1">
    <citation type="submission" date="2018-06" db="EMBL/GenBank/DDBJ databases">
        <authorList>
            <consortium name="Pathogen Informatics"/>
            <person name="Doyle S."/>
        </authorList>
    </citation>
    <scope>NUCLEOTIDE SEQUENCE [LARGE SCALE GENOMIC DNA]</scope>
    <source>
        <strain evidence="2 3">NCTC12438</strain>
    </source>
</reference>
<evidence type="ECO:0000313" key="2">
    <source>
        <dbReference type="EMBL" id="STX36698.1"/>
    </source>
</evidence>
<dbReference type="RefSeq" id="WP_165481788.1">
    <property type="nucleotide sequence ID" value="NZ_CAAAHQ010000008.1"/>
</dbReference>
<keyword evidence="1" id="KW-0732">Signal</keyword>
<feature type="signal peptide" evidence="1">
    <location>
        <begin position="1"/>
        <end position="25"/>
    </location>
</feature>
<sequence>MKTIKFLKRMILISCLIGISPFISSCVTNQTIPDNAKGYGGEGGGGH</sequence>
<organism evidence="2 3">
    <name type="scientific">Legionella cincinnatiensis</name>
    <dbReference type="NCBI Taxonomy" id="28085"/>
    <lineage>
        <taxon>Bacteria</taxon>
        <taxon>Pseudomonadati</taxon>
        <taxon>Pseudomonadota</taxon>
        <taxon>Gammaproteobacteria</taxon>
        <taxon>Legionellales</taxon>
        <taxon>Legionellaceae</taxon>
        <taxon>Legionella</taxon>
    </lineage>
</organism>
<dbReference type="Proteomes" id="UP000255316">
    <property type="component" value="Unassembled WGS sequence"/>
</dbReference>
<protein>
    <recommendedName>
        <fullName evidence="4">Lipoprotein</fullName>
    </recommendedName>
</protein>
<proteinExistence type="predicted"/>
<feature type="chain" id="PRO_5016665545" description="Lipoprotein" evidence="1">
    <location>
        <begin position="26"/>
        <end position="47"/>
    </location>
</feature>
<dbReference type="AlphaFoldDB" id="A0A378IN94"/>
<name>A0A378IN94_9GAMM</name>
<evidence type="ECO:0000256" key="1">
    <source>
        <dbReference type="SAM" id="SignalP"/>
    </source>
</evidence>
<evidence type="ECO:0008006" key="4">
    <source>
        <dbReference type="Google" id="ProtNLM"/>
    </source>
</evidence>
<dbReference type="EMBL" id="UGNX01000001">
    <property type="protein sequence ID" value="STX36698.1"/>
    <property type="molecule type" value="Genomic_DNA"/>
</dbReference>